<dbReference type="SUPFAM" id="SSF52091">
    <property type="entry name" value="SpoIIaa-like"/>
    <property type="match status" value="1"/>
</dbReference>
<dbReference type="Gene3D" id="3.30.750.24">
    <property type="entry name" value="STAS domain"/>
    <property type="match status" value="1"/>
</dbReference>
<dbReference type="PANTHER" id="PTHR33495">
    <property type="entry name" value="ANTI-SIGMA FACTOR ANTAGONIST TM_1081-RELATED-RELATED"/>
    <property type="match status" value="1"/>
</dbReference>
<dbReference type="EMBL" id="JBHTCS010000022">
    <property type="protein sequence ID" value="MFC7449902.1"/>
    <property type="molecule type" value="Genomic_DNA"/>
</dbReference>
<comment type="caution">
    <text evidence="3">The sequence shown here is derived from an EMBL/GenBank/DDBJ whole genome shotgun (WGS) entry which is preliminary data.</text>
</comment>
<dbReference type="Proteomes" id="UP001596484">
    <property type="component" value="Unassembled WGS sequence"/>
</dbReference>
<dbReference type="CDD" id="cd07043">
    <property type="entry name" value="STAS_anti-anti-sigma_factors"/>
    <property type="match status" value="1"/>
</dbReference>
<evidence type="ECO:0000313" key="4">
    <source>
        <dbReference type="Proteomes" id="UP001596484"/>
    </source>
</evidence>
<reference evidence="4" key="1">
    <citation type="journal article" date="2019" name="Int. J. Syst. Evol. Microbiol.">
        <title>The Global Catalogue of Microorganisms (GCM) 10K type strain sequencing project: providing services to taxonomists for standard genome sequencing and annotation.</title>
        <authorList>
            <consortium name="The Broad Institute Genomics Platform"/>
            <consortium name="The Broad Institute Genome Sequencing Center for Infectious Disease"/>
            <person name="Wu L."/>
            <person name="Ma J."/>
        </authorList>
    </citation>
    <scope>NUCLEOTIDE SEQUENCE [LARGE SCALE GENOMIC DNA]</scope>
    <source>
        <strain evidence="4">ICMP 19430</strain>
    </source>
</reference>
<dbReference type="PANTHER" id="PTHR33495:SF2">
    <property type="entry name" value="ANTI-SIGMA FACTOR ANTAGONIST TM_1081-RELATED"/>
    <property type="match status" value="1"/>
</dbReference>
<name>A0ABW2S1C8_9NOCA</name>
<dbReference type="Pfam" id="PF01740">
    <property type="entry name" value="STAS"/>
    <property type="match status" value="1"/>
</dbReference>
<sequence length="145" mass="15841">MPTRHQLDESDRTSHPGATRERRSPPTVVRMRGDVDAAALGEFSRHLNAGIGTAVRVLVVDLSKVTFLSIRGAEVLADAQWRAGHDGVELVLVTGGRAVDRTLTVTGLEDRFRRFGSADDAVRQTRRGRALMTVPAPVERFRDAG</sequence>
<evidence type="ECO:0000256" key="1">
    <source>
        <dbReference type="SAM" id="MobiDB-lite"/>
    </source>
</evidence>
<dbReference type="RefSeq" id="WP_378407333.1">
    <property type="nucleotide sequence ID" value="NZ_JBHTCS010000022.1"/>
</dbReference>
<evidence type="ECO:0000313" key="3">
    <source>
        <dbReference type="EMBL" id="MFC7449902.1"/>
    </source>
</evidence>
<feature type="domain" description="STAS" evidence="2">
    <location>
        <begin position="28"/>
        <end position="125"/>
    </location>
</feature>
<keyword evidence="4" id="KW-1185">Reference proteome</keyword>
<accession>A0ABW2S1C8</accession>
<feature type="region of interest" description="Disordered" evidence="1">
    <location>
        <begin position="1"/>
        <end position="26"/>
    </location>
</feature>
<dbReference type="InterPro" id="IPR002645">
    <property type="entry name" value="STAS_dom"/>
</dbReference>
<proteinExistence type="predicted"/>
<gene>
    <name evidence="3" type="ORF">ACFQS9_18555</name>
</gene>
<protein>
    <submittedName>
        <fullName evidence="3">STAS domain-containing protein</fullName>
    </submittedName>
</protein>
<feature type="compositionally biased region" description="Basic and acidic residues" evidence="1">
    <location>
        <begin position="1"/>
        <end position="24"/>
    </location>
</feature>
<dbReference type="InterPro" id="IPR036513">
    <property type="entry name" value="STAS_dom_sf"/>
</dbReference>
<dbReference type="PROSITE" id="PS50801">
    <property type="entry name" value="STAS"/>
    <property type="match status" value="1"/>
</dbReference>
<organism evidence="3 4">
    <name type="scientific">Rhodococcus daqingensis</name>
    <dbReference type="NCBI Taxonomy" id="2479363"/>
    <lineage>
        <taxon>Bacteria</taxon>
        <taxon>Bacillati</taxon>
        <taxon>Actinomycetota</taxon>
        <taxon>Actinomycetes</taxon>
        <taxon>Mycobacteriales</taxon>
        <taxon>Nocardiaceae</taxon>
        <taxon>Rhodococcus</taxon>
    </lineage>
</organism>
<evidence type="ECO:0000259" key="2">
    <source>
        <dbReference type="PROSITE" id="PS50801"/>
    </source>
</evidence>